<dbReference type="Proteomes" id="UP000886865">
    <property type="component" value="Unassembled WGS sequence"/>
</dbReference>
<dbReference type="Pfam" id="PF01381">
    <property type="entry name" value="HTH_3"/>
    <property type="match status" value="1"/>
</dbReference>
<gene>
    <name evidence="3" type="ORF">IAA86_03620</name>
</gene>
<keyword evidence="1" id="KW-0238">DNA-binding</keyword>
<name>A0A9D1JXW7_9BACT</name>
<dbReference type="Gene3D" id="1.10.260.40">
    <property type="entry name" value="lambda repressor-like DNA-binding domains"/>
    <property type="match status" value="1"/>
</dbReference>
<evidence type="ECO:0000313" key="4">
    <source>
        <dbReference type="Proteomes" id="UP000886865"/>
    </source>
</evidence>
<evidence type="ECO:0000256" key="1">
    <source>
        <dbReference type="ARBA" id="ARBA00023125"/>
    </source>
</evidence>
<dbReference type="PANTHER" id="PTHR46558">
    <property type="entry name" value="TRACRIPTIONAL REGULATORY PROTEIN-RELATED-RELATED"/>
    <property type="match status" value="1"/>
</dbReference>
<organism evidence="3 4">
    <name type="scientific">Candidatus Galligastranaerophilus intestinavium</name>
    <dbReference type="NCBI Taxonomy" id="2840836"/>
    <lineage>
        <taxon>Bacteria</taxon>
        <taxon>Candidatus Galligastranaerophilus</taxon>
    </lineage>
</organism>
<reference evidence="3" key="1">
    <citation type="submission" date="2020-10" db="EMBL/GenBank/DDBJ databases">
        <authorList>
            <person name="Gilroy R."/>
        </authorList>
    </citation>
    <scope>NUCLEOTIDE SEQUENCE</scope>
    <source>
        <strain evidence="3">CHK152-2871</strain>
    </source>
</reference>
<evidence type="ECO:0000313" key="3">
    <source>
        <dbReference type="EMBL" id="HIS74092.1"/>
    </source>
</evidence>
<dbReference type="PROSITE" id="PS50943">
    <property type="entry name" value="HTH_CROC1"/>
    <property type="match status" value="1"/>
</dbReference>
<dbReference type="GO" id="GO:0003677">
    <property type="term" value="F:DNA binding"/>
    <property type="evidence" value="ECO:0007669"/>
    <property type="project" value="UniProtKB-KW"/>
</dbReference>
<dbReference type="PANTHER" id="PTHR46558:SF4">
    <property type="entry name" value="DNA-BIDING PHAGE PROTEIN"/>
    <property type="match status" value="1"/>
</dbReference>
<protein>
    <submittedName>
        <fullName evidence="3">Helix-turn-helix transcriptional regulator</fullName>
    </submittedName>
</protein>
<dbReference type="InterPro" id="IPR001387">
    <property type="entry name" value="Cro/C1-type_HTH"/>
</dbReference>
<comment type="caution">
    <text evidence="3">The sequence shown here is derived from an EMBL/GenBank/DDBJ whole genome shotgun (WGS) entry which is preliminary data.</text>
</comment>
<reference evidence="3" key="2">
    <citation type="journal article" date="2021" name="PeerJ">
        <title>Extensive microbial diversity within the chicken gut microbiome revealed by metagenomics and culture.</title>
        <authorList>
            <person name="Gilroy R."/>
            <person name="Ravi A."/>
            <person name="Getino M."/>
            <person name="Pursley I."/>
            <person name="Horton D.L."/>
            <person name="Alikhan N.F."/>
            <person name="Baker D."/>
            <person name="Gharbi K."/>
            <person name="Hall N."/>
            <person name="Watson M."/>
            <person name="Adriaenssens E.M."/>
            <person name="Foster-Nyarko E."/>
            <person name="Jarju S."/>
            <person name="Secka A."/>
            <person name="Antonio M."/>
            <person name="Oren A."/>
            <person name="Chaudhuri R.R."/>
            <person name="La Ragione R."/>
            <person name="Hildebrand F."/>
            <person name="Pallen M.J."/>
        </authorList>
    </citation>
    <scope>NUCLEOTIDE SEQUENCE</scope>
    <source>
        <strain evidence="3">CHK152-2871</strain>
    </source>
</reference>
<sequence length="103" mass="11878">MKYQELINTSIKNLRKSNNLTQEEFAEKIDISIQGLSNIERNRYQPTADTIDKICKAFKITPAELLLGQNDNEIINNITLLLTNCPKNKLKKICEVIKILIKF</sequence>
<feature type="domain" description="HTH cro/C1-type" evidence="2">
    <location>
        <begin position="11"/>
        <end position="65"/>
    </location>
</feature>
<dbReference type="CDD" id="cd00093">
    <property type="entry name" value="HTH_XRE"/>
    <property type="match status" value="1"/>
</dbReference>
<proteinExistence type="predicted"/>
<dbReference type="SUPFAM" id="SSF47413">
    <property type="entry name" value="lambda repressor-like DNA-binding domains"/>
    <property type="match status" value="1"/>
</dbReference>
<evidence type="ECO:0000259" key="2">
    <source>
        <dbReference type="PROSITE" id="PS50943"/>
    </source>
</evidence>
<dbReference type="EMBL" id="DVJQ01000031">
    <property type="protein sequence ID" value="HIS74092.1"/>
    <property type="molecule type" value="Genomic_DNA"/>
</dbReference>
<dbReference type="SMART" id="SM00530">
    <property type="entry name" value="HTH_XRE"/>
    <property type="match status" value="1"/>
</dbReference>
<dbReference type="InterPro" id="IPR010982">
    <property type="entry name" value="Lambda_DNA-bd_dom_sf"/>
</dbReference>
<dbReference type="AlphaFoldDB" id="A0A9D1JXW7"/>
<accession>A0A9D1JXW7</accession>